<evidence type="ECO:0000313" key="2">
    <source>
        <dbReference type="EMBL" id="ACR10826.1"/>
    </source>
</evidence>
<organism evidence="2 3">
    <name type="scientific">Teredinibacter turnerae (strain ATCC 39867 / T7901)</name>
    <dbReference type="NCBI Taxonomy" id="377629"/>
    <lineage>
        <taxon>Bacteria</taxon>
        <taxon>Pseudomonadati</taxon>
        <taxon>Pseudomonadota</taxon>
        <taxon>Gammaproteobacteria</taxon>
        <taxon>Cellvibrionales</taxon>
        <taxon>Cellvibrionaceae</taxon>
        <taxon>Teredinibacter</taxon>
    </lineage>
</organism>
<gene>
    <name evidence="2" type="ordered locus">TERTU_4361</name>
</gene>
<keyword evidence="1" id="KW-0812">Transmembrane</keyword>
<protein>
    <submittedName>
        <fullName evidence="2">Uncharacterized protein</fullName>
    </submittedName>
</protein>
<dbReference type="RefSeq" id="WP_015816938.1">
    <property type="nucleotide sequence ID" value="NC_012997.1"/>
</dbReference>
<accession>C5BIW2</accession>
<reference evidence="2 3" key="1">
    <citation type="journal article" date="2009" name="PLoS ONE">
        <title>The complete genome of Teredinibacter turnerae T7901: an intracellular endosymbiont of marine wood-boring bivalves (shipworms).</title>
        <authorList>
            <person name="Yang J.C."/>
            <person name="Madupu R."/>
            <person name="Durkin A.S."/>
            <person name="Ekborg N.A."/>
            <person name="Pedamallu C.S."/>
            <person name="Hostetler J.B."/>
            <person name="Radune D."/>
            <person name="Toms B.S."/>
            <person name="Henrissat B."/>
            <person name="Coutinho P.M."/>
            <person name="Schwarz S."/>
            <person name="Field L."/>
            <person name="Trindade-Silva A.E."/>
            <person name="Soares C.A.G."/>
            <person name="Elshahawi S."/>
            <person name="Hanora A."/>
            <person name="Schmidt E.W."/>
            <person name="Haygood M.G."/>
            <person name="Posfai J."/>
            <person name="Benner J."/>
            <person name="Madinger C."/>
            <person name="Nove J."/>
            <person name="Anton B."/>
            <person name="Chaudhary K."/>
            <person name="Foster J."/>
            <person name="Holman A."/>
            <person name="Kumar S."/>
            <person name="Lessard P.A."/>
            <person name="Luyten Y.A."/>
            <person name="Slatko B."/>
            <person name="Wood N."/>
            <person name="Wu B."/>
            <person name="Teplitski M."/>
            <person name="Mougous J.D."/>
            <person name="Ward N."/>
            <person name="Eisen J.A."/>
            <person name="Badger J.H."/>
            <person name="Distel D.L."/>
        </authorList>
    </citation>
    <scope>NUCLEOTIDE SEQUENCE [LARGE SCALE GENOMIC DNA]</scope>
    <source>
        <strain evidence="3">ATCC 39867 / T7901</strain>
    </source>
</reference>
<dbReference type="AlphaFoldDB" id="C5BIW2"/>
<feature type="transmembrane region" description="Helical" evidence="1">
    <location>
        <begin position="14"/>
        <end position="39"/>
    </location>
</feature>
<dbReference type="HOGENOM" id="CLU_1515279_0_0_6"/>
<dbReference type="KEGG" id="ttu:TERTU_4361"/>
<keyword evidence="3" id="KW-1185">Reference proteome</keyword>
<dbReference type="STRING" id="377629.TERTU_4361"/>
<keyword evidence="1" id="KW-0472">Membrane</keyword>
<evidence type="ECO:0000313" key="3">
    <source>
        <dbReference type="Proteomes" id="UP000009080"/>
    </source>
</evidence>
<dbReference type="EMBL" id="CP001614">
    <property type="protein sequence ID" value="ACR10826.1"/>
    <property type="molecule type" value="Genomic_DNA"/>
</dbReference>
<dbReference type="Proteomes" id="UP000009080">
    <property type="component" value="Chromosome"/>
</dbReference>
<dbReference type="eggNOG" id="ENOG5032RGR">
    <property type="taxonomic scope" value="Bacteria"/>
</dbReference>
<proteinExistence type="predicted"/>
<sequence length="176" mass="20024">MLDWLVDFFQHDTFVVLGGISCIILIFSVLLAICNQWVYSRNILLVLFRLGRALARRKVVIVANAECSPDIKNVLLDSDFFAEKNITKISRWDIENLKGATLIIAHYKTVADDLPEIIGALKSNTDKRYALIVYAPTDQGRVSDEHMTLINQKRNTTLVNMRGRLLSDAFVYMMTT</sequence>
<name>C5BIW2_TERTT</name>
<evidence type="ECO:0000256" key="1">
    <source>
        <dbReference type="SAM" id="Phobius"/>
    </source>
</evidence>
<dbReference type="OrthoDB" id="7065374at2"/>
<keyword evidence="1" id="KW-1133">Transmembrane helix</keyword>